<dbReference type="EC" id="2.4.1.225" evidence="6"/>
<dbReference type="AlphaFoldDB" id="A0A1Z5JSU2"/>
<keyword evidence="6" id="KW-0328">Glycosyltransferase</keyword>
<evidence type="ECO:0000256" key="1">
    <source>
        <dbReference type="ARBA" id="ARBA00004370"/>
    </source>
</evidence>
<comment type="caution">
    <text evidence="6">The sequence shown here is derived from an EMBL/GenBank/DDBJ whole genome shotgun (WGS) entry which is preliminary data.</text>
</comment>
<name>A0A1Z5JSU2_FISSO</name>
<evidence type="ECO:0000313" key="7">
    <source>
        <dbReference type="Proteomes" id="UP000198406"/>
    </source>
</evidence>
<reference evidence="6 7" key="1">
    <citation type="journal article" date="2015" name="Plant Cell">
        <title>Oil accumulation by the oleaginous diatom Fistulifera solaris as revealed by the genome and transcriptome.</title>
        <authorList>
            <person name="Tanaka T."/>
            <person name="Maeda Y."/>
            <person name="Veluchamy A."/>
            <person name="Tanaka M."/>
            <person name="Abida H."/>
            <person name="Marechal E."/>
            <person name="Bowler C."/>
            <person name="Muto M."/>
            <person name="Sunaga Y."/>
            <person name="Tanaka M."/>
            <person name="Yoshino T."/>
            <person name="Taniguchi T."/>
            <person name="Fukuda Y."/>
            <person name="Nemoto M."/>
            <person name="Matsumoto M."/>
            <person name="Wong P.S."/>
            <person name="Aburatani S."/>
            <person name="Fujibuchi W."/>
        </authorList>
    </citation>
    <scope>NUCLEOTIDE SEQUENCE [LARGE SCALE GENOMIC DNA]</scope>
    <source>
        <strain evidence="6 7">JPCC DA0580</strain>
    </source>
</reference>
<proteinExistence type="predicted"/>
<protein>
    <submittedName>
        <fullName evidence="6">Glucuronyl/N-acetylglucosaminyl transferase EXT1</fullName>
        <ecNumber evidence="6">2.4.1.224</ecNumber>
        <ecNumber evidence="6">2.4.1.225</ecNumber>
    </submittedName>
</protein>
<dbReference type="GO" id="GO:0050509">
    <property type="term" value="F:N-acetylglucosaminyl-proteoglycan 4-beta-glucuronosyltransferase activity"/>
    <property type="evidence" value="ECO:0007669"/>
    <property type="project" value="UniProtKB-EC"/>
</dbReference>
<dbReference type="EMBL" id="BDSP01000111">
    <property type="protein sequence ID" value="GAX17094.1"/>
    <property type="molecule type" value="Genomic_DNA"/>
</dbReference>
<dbReference type="PANTHER" id="PTHR48261">
    <property type="entry name" value="ACETYLGLUCOSAMINYLTRANSFERASE"/>
    <property type="match status" value="1"/>
</dbReference>
<dbReference type="InParanoid" id="A0A1Z5JSU2"/>
<keyword evidence="2 6" id="KW-0808">Transferase</keyword>
<dbReference type="Pfam" id="PF09258">
    <property type="entry name" value="Glyco_transf_64"/>
    <property type="match status" value="1"/>
</dbReference>
<dbReference type="GO" id="GO:0016020">
    <property type="term" value="C:membrane"/>
    <property type="evidence" value="ECO:0007669"/>
    <property type="project" value="UniProtKB-SubCell"/>
</dbReference>
<evidence type="ECO:0000256" key="2">
    <source>
        <dbReference type="ARBA" id="ARBA00022679"/>
    </source>
</evidence>
<dbReference type="Gene3D" id="3.90.550.10">
    <property type="entry name" value="Spore Coat Polysaccharide Biosynthesis Protein SpsA, Chain A"/>
    <property type="match status" value="1"/>
</dbReference>
<dbReference type="OrthoDB" id="5954868at2759"/>
<dbReference type="InterPro" id="IPR015338">
    <property type="entry name" value="GT64_dom"/>
</dbReference>
<dbReference type="EC" id="2.4.1.224" evidence="6"/>
<keyword evidence="3" id="KW-0472">Membrane</keyword>
<keyword evidence="4" id="KW-1015">Disulfide bond</keyword>
<gene>
    <name evidence="6" type="ORF">FisN_5Hh480</name>
</gene>
<dbReference type="GO" id="GO:0050508">
    <property type="term" value="F:glucuronosyl-N-acetylglucosaminyl-proteoglycan 4-alpha-N-acetylglucosaminyltransferase activity"/>
    <property type="evidence" value="ECO:0007669"/>
    <property type="project" value="UniProtKB-EC"/>
</dbReference>
<evidence type="ECO:0000256" key="3">
    <source>
        <dbReference type="ARBA" id="ARBA00023136"/>
    </source>
</evidence>
<feature type="domain" description="Glycosyl transferase 64" evidence="5">
    <location>
        <begin position="4"/>
        <end position="187"/>
    </location>
</feature>
<sequence>MEDVVVELHEENTLNERFRVLRPAPTKGILSLDDDILRPCIAYDWAFAKWAQHPSRMVGFDARSHEIADDGRWKYAYMSTTEKTNKYSLTLTRCCFVHVDYLNWYIENPFFAPIRNMVADYKNCEDIALSLLVSSQTDGKPPLLADLWAVKSMIKLDNNQGKISAGKDHKSLRDKCVDTFAQQLGLKNKLELAKLRHSSLFEYGDPVHWQAAVYWNDTSQRIKRWKEDAKLLKSELMDLRAETAVAAYEAGLVEGSDPWKRRFHGLNSSIS</sequence>
<dbReference type="InterPro" id="IPR029044">
    <property type="entry name" value="Nucleotide-diphossugar_trans"/>
</dbReference>
<organism evidence="6 7">
    <name type="scientific">Fistulifera solaris</name>
    <name type="common">Oleaginous diatom</name>
    <dbReference type="NCBI Taxonomy" id="1519565"/>
    <lineage>
        <taxon>Eukaryota</taxon>
        <taxon>Sar</taxon>
        <taxon>Stramenopiles</taxon>
        <taxon>Ochrophyta</taxon>
        <taxon>Bacillariophyta</taxon>
        <taxon>Bacillariophyceae</taxon>
        <taxon>Bacillariophycidae</taxon>
        <taxon>Naviculales</taxon>
        <taxon>Naviculaceae</taxon>
        <taxon>Fistulifera</taxon>
    </lineage>
</organism>
<evidence type="ECO:0000256" key="4">
    <source>
        <dbReference type="ARBA" id="ARBA00023157"/>
    </source>
</evidence>
<keyword evidence="7" id="KW-1185">Reference proteome</keyword>
<accession>A0A1Z5JSU2</accession>
<dbReference type="InterPro" id="IPR004263">
    <property type="entry name" value="Exostosin"/>
</dbReference>
<comment type="subcellular location">
    <subcellularLocation>
        <location evidence="1">Membrane</location>
    </subcellularLocation>
</comment>
<evidence type="ECO:0000313" key="6">
    <source>
        <dbReference type="EMBL" id="GAX17094.1"/>
    </source>
</evidence>
<dbReference type="PANTHER" id="PTHR48261:SF2">
    <property type="entry name" value="ACETYLGLUCOSAMINYLTRANSFERASE"/>
    <property type="match status" value="1"/>
</dbReference>
<evidence type="ECO:0000259" key="5">
    <source>
        <dbReference type="Pfam" id="PF09258"/>
    </source>
</evidence>
<dbReference type="Proteomes" id="UP000198406">
    <property type="component" value="Unassembled WGS sequence"/>
</dbReference>